<evidence type="ECO:0000259" key="5">
    <source>
        <dbReference type="PROSITE" id="PS50850"/>
    </source>
</evidence>
<dbReference type="InterPro" id="IPR036259">
    <property type="entry name" value="MFS_trans_sf"/>
</dbReference>
<dbReference type="Pfam" id="PF07690">
    <property type="entry name" value="MFS_1"/>
    <property type="match status" value="1"/>
</dbReference>
<evidence type="ECO:0000313" key="7">
    <source>
        <dbReference type="Proteomes" id="UP000500767"/>
    </source>
</evidence>
<dbReference type="AlphaFoldDB" id="A0A6M8HV61"/>
<feature type="domain" description="Major facilitator superfamily (MFS) profile" evidence="5">
    <location>
        <begin position="19"/>
        <end position="399"/>
    </location>
</feature>
<dbReference type="InterPro" id="IPR020846">
    <property type="entry name" value="MFS_dom"/>
</dbReference>
<dbReference type="Proteomes" id="UP000500767">
    <property type="component" value="Chromosome"/>
</dbReference>
<keyword evidence="2 4" id="KW-1133">Transmembrane helix</keyword>
<keyword evidence="1 4" id="KW-0812">Transmembrane</keyword>
<evidence type="ECO:0000256" key="4">
    <source>
        <dbReference type="SAM" id="Phobius"/>
    </source>
</evidence>
<evidence type="ECO:0000256" key="2">
    <source>
        <dbReference type="ARBA" id="ARBA00022989"/>
    </source>
</evidence>
<gene>
    <name evidence="6" type="ORF">HN018_20240</name>
</gene>
<protein>
    <submittedName>
        <fullName evidence="6">MFS transporter</fullName>
    </submittedName>
</protein>
<dbReference type="EMBL" id="CP053708">
    <property type="protein sequence ID" value="QKE92055.1"/>
    <property type="molecule type" value="Genomic_DNA"/>
</dbReference>
<feature type="transmembrane region" description="Helical" evidence="4">
    <location>
        <begin position="85"/>
        <end position="103"/>
    </location>
</feature>
<feature type="transmembrane region" description="Helical" evidence="4">
    <location>
        <begin position="256"/>
        <end position="274"/>
    </location>
</feature>
<dbReference type="CDD" id="cd17324">
    <property type="entry name" value="MFS_NepI_like"/>
    <property type="match status" value="1"/>
</dbReference>
<evidence type="ECO:0000256" key="3">
    <source>
        <dbReference type="ARBA" id="ARBA00023136"/>
    </source>
</evidence>
<feature type="transmembrane region" description="Helical" evidence="4">
    <location>
        <begin position="347"/>
        <end position="369"/>
    </location>
</feature>
<keyword evidence="7" id="KW-1185">Reference proteome</keyword>
<proteinExistence type="predicted"/>
<dbReference type="RefSeq" id="WP_171833737.1">
    <property type="nucleotide sequence ID" value="NZ_CP053708.1"/>
</dbReference>
<feature type="transmembrane region" description="Helical" evidence="4">
    <location>
        <begin position="12"/>
        <end position="36"/>
    </location>
</feature>
<dbReference type="SUPFAM" id="SSF103473">
    <property type="entry name" value="MFS general substrate transporter"/>
    <property type="match status" value="1"/>
</dbReference>
<feature type="transmembrane region" description="Helical" evidence="4">
    <location>
        <begin position="48"/>
        <end position="73"/>
    </location>
</feature>
<organism evidence="6 7">
    <name type="scientific">Lichenicola cladoniae</name>
    <dbReference type="NCBI Taxonomy" id="1484109"/>
    <lineage>
        <taxon>Bacteria</taxon>
        <taxon>Pseudomonadati</taxon>
        <taxon>Pseudomonadota</taxon>
        <taxon>Alphaproteobacteria</taxon>
        <taxon>Acetobacterales</taxon>
        <taxon>Acetobacteraceae</taxon>
        <taxon>Lichenicola</taxon>
    </lineage>
</organism>
<dbReference type="PANTHER" id="PTHR42910:SF1">
    <property type="entry name" value="MAJOR FACILITATOR SUPERFAMILY (MFS) PROFILE DOMAIN-CONTAINING PROTEIN"/>
    <property type="match status" value="1"/>
</dbReference>
<feature type="transmembrane region" description="Helical" evidence="4">
    <location>
        <begin position="375"/>
        <end position="393"/>
    </location>
</feature>
<keyword evidence="3 4" id="KW-0472">Membrane</keyword>
<dbReference type="Gene3D" id="1.20.1250.20">
    <property type="entry name" value="MFS general substrate transporter like domains"/>
    <property type="match status" value="1"/>
</dbReference>
<reference evidence="6 7" key="1">
    <citation type="journal article" date="2014" name="World J. Microbiol. Biotechnol.">
        <title>Biodiversity and physiological characteristics of Antarctic and Arctic lichens-associated bacteria.</title>
        <authorList>
            <person name="Lee Y.M."/>
            <person name="Kim E.H."/>
            <person name="Lee H.K."/>
            <person name="Hong S.G."/>
        </authorList>
    </citation>
    <scope>NUCLEOTIDE SEQUENCE [LARGE SCALE GENOMIC DNA]</scope>
    <source>
        <strain evidence="6 7">PAMC 26569</strain>
    </source>
</reference>
<dbReference type="PROSITE" id="PS50850">
    <property type="entry name" value="MFS"/>
    <property type="match status" value="1"/>
</dbReference>
<feature type="transmembrane region" description="Helical" evidence="4">
    <location>
        <begin position="109"/>
        <end position="130"/>
    </location>
</feature>
<evidence type="ECO:0000256" key="1">
    <source>
        <dbReference type="ARBA" id="ARBA00022692"/>
    </source>
</evidence>
<sequence>MPDTTQDIPGETAVIGRGLTAVFALACGAVVGNIYYVQPLIEPISRSLHLTGAAAGLVVTLIQLGFAAGLLLLVPLADLIENRRLIQVTLLGAAIGLIGLVMSDSVTTFLIAGFLVGLCSIGPQILVPFAAHLAPAPIRGRVIGNIMGGLIAGIMLARPVASIVAYHFGWRAIFLIAAVVMVLLAVLLGRLLPKRQPSPGLHYGQILMSMGQLLKHEPVLRRRATYQGVMFASFSMFWTAVPLLLGSQFGLGQRGIALFALAGAGGALAAPFAGRVADRGWTRTSTALALVVMMLSFLGAGWASASGSLACLVLAAIVLDSSIQWNQIVSQRAVYSLAPELRGRLNAVYMTLVFLCGAAGSMLATTTYAYGGWHLTSLTGAGLGLVALAVLATEIRPKRTPSSASGDAAIATMTGPP</sequence>
<accession>A0A6M8HV61</accession>
<feature type="transmembrane region" description="Helical" evidence="4">
    <location>
        <begin position="142"/>
        <end position="166"/>
    </location>
</feature>
<evidence type="ECO:0000313" key="6">
    <source>
        <dbReference type="EMBL" id="QKE92055.1"/>
    </source>
</evidence>
<feature type="transmembrane region" description="Helical" evidence="4">
    <location>
        <begin position="224"/>
        <end position="244"/>
    </location>
</feature>
<dbReference type="KEGG" id="lck:HN018_20240"/>
<feature type="transmembrane region" description="Helical" evidence="4">
    <location>
        <begin position="172"/>
        <end position="192"/>
    </location>
</feature>
<dbReference type="InterPro" id="IPR011701">
    <property type="entry name" value="MFS"/>
</dbReference>
<dbReference type="GO" id="GO:0022857">
    <property type="term" value="F:transmembrane transporter activity"/>
    <property type="evidence" value="ECO:0007669"/>
    <property type="project" value="InterPro"/>
</dbReference>
<name>A0A6M8HV61_9PROT</name>
<dbReference type="PANTHER" id="PTHR42910">
    <property type="entry name" value="TRANSPORTER SCO4007-RELATED"/>
    <property type="match status" value="1"/>
</dbReference>